<dbReference type="AlphaFoldDB" id="A0A815HE20"/>
<gene>
    <name evidence="1" type="ORF">GPM918_LOCUS30872</name>
    <name evidence="2" type="ORF">SRO942_LOCUS31500</name>
</gene>
<dbReference type="EMBL" id="CAJNOQ010014875">
    <property type="protein sequence ID" value="CAF1350270.1"/>
    <property type="molecule type" value="Genomic_DNA"/>
</dbReference>
<dbReference type="OrthoDB" id="7615289at2759"/>
<evidence type="ECO:0008006" key="4">
    <source>
        <dbReference type="Google" id="ProtNLM"/>
    </source>
</evidence>
<name>A0A815HE20_9BILA</name>
<proteinExistence type="predicted"/>
<dbReference type="PANTHER" id="PTHR21525:SF9">
    <property type="entry name" value="CHANNEL_COLICIN DOMAIN-CONTAINING PROTEIN"/>
    <property type="match status" value="1"/>
</dbReference>
<sequence length="467" mass="49400">MFNLGAPIIRFDNPHGGKGVSQFPHINIDPNGVPNASNPHIKVPKSLIACADKVDKVLKGVSKALLVVALVTDGLRICAAIYEDMTSDDNHILPHQTIKTIASIAGGWSGGVVGATGGALLGAKIGACVGSLFGGVGAVIGTPIGAIVGGIAGGITGGLLGSYVAEEGAQRGLDYFEANAAEWNDCFITATQALINPSGLVNEIVKGDNPENVKEAKGALIGMGVGAAIGTAVATGMTSGTVLGPFGTIAGGAAGAIYVQLRPYLVHSPLADVSPLINNHNKKKGMNIDLKRLTENIISITPKDTDDPEGLKWINSKKFIARKIFKHGNTMIVVSKGEVVEILTDDASDFRDQFSHNKQLLKTTHHFLTRKFIFENINYIITSVYNAPVNVIDDLIETQEFTWGNLFLLCHKNVLDGICDNLLADIKELLGKSTFLEMPAVKSEILASTSDGCELLWFNPSIDIEII</sequence>
<dbReference type="PANTHER" id="PTHR21525">
    <property type="entry name" value="MOTILE SPERM PROTEIN"/>
    <property type="match status" value="1"/>
</dbReference>
<keyword evidence="3" id="KW-1185">Reference proteome</keyword>
<reference evidence="1" key="1">
    <citation type="submission" date="2021-02" db="EMBL/GenBank/DDBJ databases">
        <authorList>
            <person name="Nowell W R."/>
        </authorList>
    </citation>
    <scope>NUCLEOTIDE SEQUENCE</scope>
</reference>
<evidence type="ECO:0000313" key="2">
    <source>
        <dbReference type="EMBL" id="CAF4219709.1"/>
    </source>
</evidence>
<dbReference type="Proteomes" id="UP000663829">
    <property type="component" value="Unassembled WGS sequence"/>
</dbReference>
<evidence type="ECO:0000313" key="3">
    <source>
        <dbReference type="Proteomes" id="UP000663829"/>
    </source>
</evidence>
<evidence type="ECO:0000313" key="1">
    <source>
        <dbReference type="EMBL" id="CAF1350270.1"/>
    </source>
</evidence>
<comment type="caution">
    <text evidence="1">The sequence shown here is derived from an EMBL/GenBank/DDBJ whole genome shotgun (WGS) entry which is preliminary data.</text>
</comment>
<dbReference type="EMBL" id="CAJOBC010064010">
    <property type="protein sequence ID" value="CAF4219709.1"/>
    <property type="molecule type" value="Genomic_DNA"/>
</dbReference>
<accession>A0A815HE20</accession>
<protein>
    <recommendedName>
        <fullName evidence="4">Glycine zipper domain-containing protein</fullName>
    </recommendedName>
</protein>
<dbReference type="Proteomes" id="UP000681722">
    <property type="component" value="Unassembled WGS sequence"/>
</dbReference>
<organism evidence="1 3">
    <name type="scientific">Didymodactylos carnosus</name>
    <dbReference type="NCBI Taxonomy" id="1234261"/>
    <lineage>
        <taxon>Eukaryota</taxon>
        <taxon>Metazoa</taxon>
        <taxon>Spiralia</taxon>
        <taxon>Gnathifera</taxon>
        <taxon>Rotifera</taxon>
        <taxon>Eurotatoria</taxon>
        <taxon>Bdelloidea</taxon>
        <taxon>Philodinida</taxon>
        <taxon>Philodinidae</taxon>
        <taxon>Didymodactylos</taxon>
    </lineage>
</organism>